<dbReference type="InterPro" id="IPR051044">
    <property type="entry name" value="MAG_DAG_Lipase"/>
</dbReference>
<dbReference type="InterPro" id="IPR022742">
    <property type="entry name" value="Hydrolase_4"/>
</dbReference>
<keyword evidence="2" id="KW-0378">Hydrolase</keyword>
<dbReference type="SUPFAM" id="SSF53474">
    <property type="entry name" value="alpha/beta-Hydrolases"/>
    <property type="match status" value="1"/>
</dbReference>
<dbReference type="PANTHER" id="PTHR11614">
    <property type="entry name" value="PHOSPHOLIPASE-RELATED"/>
    <property type="match status" value="1"/>
</dbReference>
<dbReference type="EC" id="3.1.1.-" evidence="2"/>
<evidence type="ECO:0000313" key="3">
    <source>
        <dbReference type="Proteomes" id="UP000278437"/>
    </source>
</evidence>
<accession>A0ABM7DSW7</accession>
<gene>
    <name evidence="2" type="primary">ytpA</name>
    <name evidence="2" type="ORF">STH12_03753</name>
</gene>
<evidence type="ECO:0000259" key="1">
    <source>
        <dbReference type="Pfam" id="PF12146"/>
    </source>
</evidence>
<protein>
    <submittedName>
        <fullName evidence="2">Phospholipase YtpA</fullName>
        <ecNumber evidence="2">3.1.1.-</ecNumber>
    </submittedName>
</protein>
<sequence length="330" mass="36612">MMRFRGPWPRYFSRTRIQESALNTKLTIPPSQQTLFAQCELGSLTTSPGVDIAWLALAHPSPKGSIVFSNGRIEAFLKYLELYQAFYDAGYSVFALDHRGQGLSSRLTPNRHMGHVAHFADYLSDFHAFMEQVVLPRATGPLFLSGHSMGGAIGTLYLQGHPGLFRAACFSAPMYGICLPMNKVFIRWLAHKLDASAKGLPNYILGGKDYTPAPFAKNDLTKSEARYQAYRELYEQNPQLQLGSPTNRWLLEALDACDESVLAARETKIPLLVLQASEDTIVDNKAQNRAVGGLCELLAIDGARHEIFMELDPARDKAINALLSFFASHS</sequence>
<dbReference type="Proteomes" id="UP000278437">
    <property type="component" value="Chromosome"/>
</dbReference>
<name>A0ABM7DSW7_9GAMM</name>
<dbReference type="InterPro" id="IPR029058">
    <property type="entry name" value="AB_hydrolase_fold"/>
</dbReference>
<dbReference type="EMBL" id="CP020373">
    <property type="protein sequence ID" value="AZQ12805.1"/>
    <property type="molecule type" value="Genomic_DNA"/>
</dbReference>
<organism evidence="2 3">
    <name type="scientific">Shewanella khirikhana</name>
    <dbReference type="NCBI Taxonomy" id="1965282"/>
    <lineage>
        <taxon>Bacteria</taxon>
        <taxon>Pseudomonadati</taxon>
        <taxon>Pseudomonadota</taxon>
        <taxon>Gammaproteobacteria</taxon>
        <taxon>Alteromonadales</taxon>
        <taxon>Shewanellaceae</taxon>
        <taxon>Shewanella</taxon>
    </lineage>
</organism>
<feature type="domain" description="Serine aminopeptidase S33" evidence="1">
    <location>
        <begin position="61"/>
        <end position="312"/>
    </location>
</feature>
<dbReference type="GO" id="GO:0016787">
    <property type="term" value="F:hydrolase activity"/>
    <property type="evidence" value="ECO:0007669"/>
    <property type="project" value="UniProtKB-KW"/>
</dbReference>
<reference evidence="3" key="1">
    <citation type="submission" date="2017-03" db="EMBL/GenBank/DDBJ databases">
        <title>Full genome sequence of a non-lethal Shewanella isolate that potentiates virulence of Vibio parahaemolyticus causing acute hepatopancreatic necrosis disease (AHPND) in shrimp.</title>
        <authorList>
            <person name="Prachumwat A."/>
            <person name="Sritunyalucksana K."/>
        </authorList>
    </citation>
    <scope>NUCLEOTIDE SEQUENCE [LARGE SCALE GENOMIC DNA]</scope>
    <source>
        <strain evidence="3">TH2012</strain>
    </source>
</reference>
<keyword evidence="3" id="KW-1185">Reference proteome</keyword>
<evidence type="ECO:0000313" key="2">
    <source>
        <dbReference type="EMBL" id="AZQ12805.1"/>
    </source>
</evidence>
<proteinExistence type="predicted"/>
<dbReference type="Gene3D" id="3.40.50.1820">
    <property type="entry name" value="alpha/beta hydrolase"/>
    <property type="match status" value="1"/>
</dbReference>
<dbReference type="Pfam" id="PF12146">
    <property type="entry name" value="Hydrolase_4"/>
    <property type="match status" value="1"/>
</dbReference>